<keyword evidence="1" id="KW-0472">Membrane</keyword>
<dbReference type="Proteomes" id="UP000270411">
    <property type="component" value="Chromosome 1"/>
</dbReference>
<feature type="transmembrane region" description="Helical" evidence="1">
    <location>
        <begin position="6"/>
        <end position="31"/>
    </location>
</feature>
<evidence type="ECO:0000256" key="1">
    <source>
        <dbReference type="SAM" id="Phobius"/>
    </source>
</evidence>
<organism evidence="2 3">
    <name type="scientific">Cupriavidus pauculus</name>
    <dbReference type="NCBI Taxonomy" id="82633"/>
    <lineage>
        <taxon>Bacteria</taxon>
        <taxon>Pseudomonadati</taxon>
        <taxon>Pseudomonadota</taxon>
        <taxon>Betaproteobacteria</taxon>
        <taxon>Burkholderiales</taxon>
        <taxon>Burkholderiaceae</taxon>
        <taxon>Cupriavidus</taxon>
    </lineage>
</organism>
<dbReference type="KEGG" id="cpau:EHF44_14870"/>
<protein>
    <submittedName>
        <fullName evidence="2">Uncharacterized protein</fullName>
    </submittedName>
</protein>
<evidence type="ECO:0000313" key="3">
    <source>
        <dbReference type="Proteomes" id="UP000270411"/>
    </source>
</evidence>
<dbReference type="RefSeq" id="WP_124684373.1">
    <property type="nucleotide sequence ID" value="NZ_CP033969.1"/>
</dbReference>
<gene>
    <name evidence="2" type="ORF">EHF44_14870</name>
</gene>
<proteinExistence type="predicted"/>
<name>A0A3G8H2M6_9BURK</name>
<keyword evidence="1" id="KW-1133">Transmembrane helix</keyword>
<dbReference type="OrthoDB" id="9094516at2"/>
<accession>A0A3G8H2M6</accession>
<keyword evidence="1" id="KW-0812">Transmembrane</keyword>
<reference evidence="3" key="1">
    <citation type="submission" date="2018-11" db="EMBL/GenBank/DDBJ databases">
        <title>FDA dAtabase for Regulatory Grade micrObial Sequences (FDA-ARGOS): Supporting development and validation of Infectious Disease Dx tests.</title>
        <authorList>
            <person name="Goldberg B."/>
            <person name="Campos J."/>
            <person name="Tallon L."/>
            <person name="Sadzewicz L."/>
            <person name="Zhao X."/>
            <person name="Vavikolanu K."/>
            <person name="Mehta A."/>
            <person name="Aluvathingal J."/>
            <person name="Nadendla S."/>
            <person name="Geyer C."/>
            <person name="Nandy P."/>
            <person name="Yan Y."/>
            <person name="Sichtig H."/>
        </authorList>
    </citation>
    <scope>NUCLEOTIDE SEQUENCE [LARGE SCALE GENOMIC DNA]</scope>
    <source>
        <strain evidence="3">FDAARGOS_614</strain>
    </source>
</reference>
<feature type="transmembrane region" description="Helical" evidence="1">
    <location>
        <begin position="79"/>
        <end position="99"/>
    </location>
</feature>
<feature type="transmembrane region" description="Helical" evidence="1">
    <location>
        <begin position="120"/>
        <end position="138"/>
    </location>
</feature>
<dbReference type="EMBL" id="CP033969">
    <property type="protein sequence ID" value="AZG14616.1"/>
    <property type="molecule type" value="Genomic_DNA"/>
</dbReference>
<evidence type="ECO:0000313" key="2">
    <source>
        <dbReference type="EMBL" id="AZG14616.1"/>
    </source>
</evidence>
<sequence length="147" mass="15777">MGEVSTLVGWLVFNVAIPLLAPFALLPFAKVAVFSRSRSQGIVRRAIQDGQLLWAAIPISASACYALACWIDQSDGESFMAWALMGLHVALIVADALLVMLGTLDAYPRSRRKRGELDRVLYLSVVLSIASAGAYAYAQVVFVTGGT</sequence>
<feature type="transmembrane region" description="Helical" evidence="1">
    <location>
        <begin position="52"/>
        <end position="73"/>
    </location>
</feature>
<dbReference type="AlphaFoldDB" id="A0A3G8H2M6"/>